<protein>
    <submittedName>
        <fullName evidence="2">Uncharacterized protein</fullName>
    </submittedName>
</protein>
<feature type="coiled-coil region" evidence="1">
    <location>
        <begin position="68"/>
        <end position="95"/>
    </location>
</feature>
<dbReference type="Proteomes" id="UP000574133">
    <property type="component" value="Unassembled WGS sequence"/>
</dbReference>
<evidence type="ECO:0000313" key="3">
    <source>
        <dbReference type="Proteomes" id="UP000574133"/>
    </source>
</evidence>
<dbReference type="EMBL" id="JACJVN010000059">
    <property type="protein sequence ID" value="MBB6678706.1"/>
    <property type="molecule type" value="Genomic_DNA"/>
</dbReference>
<sequence>MKRIPAGVRPFALLLLLLALLPLSRAGMLAPVYADPTDGVDEETRRLLEKSLSVVEIDREIERISGLREATQTEIGKAEQRLAAQEIAIAAQREKAGRVLRSYYMGDKDILWAALLNSRSLSDLLKTWEMMDIIFSSDDQILDQYSAQYKEIKEGYDTLQRNKQDLEQVENNLRAQRDRVLALQQELDRAIAASGDADRLRQLMDEMQAYWQNVGIFEVRQQFNSLATAMNNLPQWIDEHPEMLQTSGLKATITVSDSQLNDYLRSQDERMKQLTITFEPDIMRIEGSNGAIQVGIEGHYTVENEPENAIRFHIDKLVFNGLELPDTTRADLEREFDLGFYPQQLISFVKADSVGLTQGQLIVRLRIGK</sequence>
<dbReference type="Gene3D" id="6.10.250.3150">
    <property type="match status" value="1"/>
</dbReference>
<evidence type="ECO:0000256" key="1">
    <source>
        <dbReference type="SAM" id="Coils"/>
    </source>
</evidence>
<proteinExistence type="predicted"/>
<dbReference type="RefSeq" id="WP_185179975.1">
    <property type="nucleotide sequence ID" value="NZ_CBCSEP010000040.1"/>
</dbReference>
<keyword evidence="3" id="KW-1185">Reference proteome</keyword>
<accession>A0A841TEM9</accession>
<name>A0A841TEM9_9BACL</name>
<dbReference type="AlphaFoldDB" id="A0A841TEM9"/>
<organism evidence="2 3">
    <name type="scientific">Cohnella lubricantis</name>
    <dbReference type="NCBI Taxonomy" id="2163172"/>
    <lineage>
        <taxon>Bacteria</taxon>
        <taxon>Bacillati</taxon>
        <taxon>Bacillota</taxon>
        <taxon>Bacilli</taxon>
        <taxon>Bacillales</taxon>
        <taxon>Paenibacillaceae</taxon>
        <taxon>Cohnella</taxon>
    </lineage>
</organism>
<reference evidence="2 3" key="1">
    <citation type="submission" date="2020-08" db="EMBL/GenBank/DDBJ databases">
        <title>Cohnella phylogeny.</title>
        <authorList>
            <person name="Dunlap C."/>
        </authorList>
    </citation>
    <scope>NUCLEOTIDE SEQUENCE [LARGE SCALE GENOMIC DNA]</scope>
    <source>
        <strain evidence="2 3">DSM 103658</strain>
    </source>
</reference>
<gene>
    <name evidence="2" type="ORF">H4Q31_15555</name>
</gene>
<keyword evidence="1" id="KW-0175">Coiled coil</keyword>
<evidence type="ECO:0000313" key="2">
    <source>
        <dbReference type="EMBL" id="MBB6678706.1"/>
    </source>
</evidence>
<comment type="caution">
    <text evidence="2">The sequence shown here is derived from an EMBL/GenBank/DDBJ whole genome shotgun (WGS) entry which is preliminary data.</text>
</comment>
<feature type="coiled-coil region" evidence="1">
    <location>
        <begin position="142"/>
        <end position="193"/>
    </location>
</feature>